<feature type="domain" description="ABC transporter" evidence="5">
    <location>
        <begin position="2"/>
        <end position="237"/>
    </location>
</feature>
<accession>A0A068NWL3</accession>
<dbReference type="Proteomes" id="UP000027982">
    <property type="component" value="Chromosome"/>
</dbReference>
<dbReference type="SUPFAM" id="SSF52540">
    <property type="entry name" value="P-loop containing nucleoside triphosphate hydrolases"/>
    <property type="match status" value="1"/>
</dbReference>
<dbReference type="GO" id="GO:0005524">
    <property type="term" value="F:ATP binding"/>
    <property type="evidence" value="ECO:0007669"/>
    <property type="project" value="UniProtKB-KW"/>
</dbReference>
<dbReference type="PROSITE" id="PS50893">
    <property type="entry name" value="ABC_TRANSPORTER_2"/>
    <property type="match status" value="1"/>
</dbReference>
<organism evidence="6 7">
    <name type="scientific">Fimbriimonas ginsengisoli Gsoil 348</name>
    <dbReference type="NCBI Taxonomy" id="661478"/>
    <lineage>
        <taxon>Bacteria</taxon>
        <taxon>Bacillati</taxon>
        <taxon>Armatimonadota</taxon>
        <taxon>Fimbriimonadia</taxon>
        <taxon>Fimbriimonadales</taxon>
        <taxon>Fimbriimonadaceae</taxon>
        <taxon>Fimbriimonas</taxon>
    </lineage>
</organism>
<evidence type="ECO:0000256" key="3">
    <source>
        <dbReference type="ARBA" id="ARBA00022741"/>
    </source>
</evidence>
<comment type="similarity">
    <text evidence="1">Belongs to the ABC transporter superfamily.</text>
</comment>
<dbReference type="HOGENOM" id="CLU_000604_1_2_0"/>
<dbReference type="EMBL" id="CP007139">
    <property type="protein sequence ID" value="AIE87757.1"/>
    <property type="molecule type" value="Genomic_DNA"/>
</dbReference>
<dbReference type="SMART" id="SM00382">
    <property type="entry name" value="AAA"/>
    <property type="match status" value="1"/>
</dbReference>
<dbReference type="GO" id="GO:0016887">
    <property type="term" value="F:ATP hydrolysis activity"/>
    <property type="evidence" value="ECO:0007669"/>
    <property type="project" value="InterPro"/>
</dbReference>
<dbReference type="RefSeq" id="WP_025228360.1">
    <property type="nucleotide sequence ID" value="NZ_CP007139.1"/>
</dbReference>
<evidence type="ECO:0000256" key="1">
    <source>
        <dbReference type="ARBA" id="ARBA00005417"/>
    </source>
</evidence>
<dbReference type="InterPro" id="IPR003439">
    <property type="entry name" value="ABC_transporter-like_ATP-bd"/>
</dbReference>
<evidence type="ECO:0000313" key="6">
    <source>
        <dbReference type="EMBL" id="AIE87757.1"/>
    </source>
</evidence>
<dbReference type="InterPro" id="IPR027417">
    <property type="entry name" value="P-loop_NTPase"/>
</dbReference>
<protein>
    <submittedName>
        <fullName evidence="6">ABC transporter, ATP-binding protein, putative</fullName>
    </submittedName>
</protein>
<reference evidence="6 7" key="1">
    <citation type="journal article" date="2014" name="PLoS ONE">
        <title>The first complete genome sequence of the class fimbriimonadia in the phylum armatimonadetes.</title>
        <authorList>
            <person name="Hu Z.Y."/>
            <person name="Wang Y.Z."/>
            <person name="Im W.T."/>
            <person name="Wang S.Y."/>
            <person name="Zhao G.P."/>
            <person name="Zheng H.J."/>
            <person name="Quan Z.X."/>
        </authorList>
    </citation>
    <scope>NUCLEOTIDE SEQUENCE [LARGE SCALE GENOMIC DNA]</scope>
    <source>
        <strain evidence="6">Gsoil 348</strain>
    </source>
</reference>
<dbReference type="Pfam" id="PF00005">
    <property type="entry name" value="ABC_tran"/>
    <property type="match status" value="1"/>
</dbReference>
<dbReference type="PANTHER" id="PTHR42711:SF5">
    <property type="entry name" value="ABC TRANSPORTER ATP-BINDING PROTEIN NATA"/>
    <property type="match status" value="1"/>
</dbReference>
<dbReference type="InterPro" id="IPR003593">
    <property type="entry name" value="AAA+_ATPase"/>
</dbReference>
<gene>
    <name evidence="6" type="ORF">OP10G_4389</name>
</gene>
<name>A0A068NWL3_FIMGI</name>
<keyword evidence="7" id="KW-1185">Reference proteome</keyword>
<evidence type="ECO:0000256" key="2">
    <source>
        <dbReference type="ARBA" id="ARBA00022448"/>
    </source>
</evidence>
<evidence type="ECO:0000259" key="5">
    <source>
        <dbReference type="PROSITE" id="PS50893"/>
    </source>
</evidence>
<sequence>MVRTHELKKYFRDAKKGDKKAVDGVTFEARPGRILGLLGVNGAGKTTTLRMLSTVIKPTSGSAEVAGFNVLEHPEKVRASIGFMSTSTSLYGRLTAKELIAYFGGLYGLEGERLQDRIRYVTQKLQLEEFSDRLCDKLSTGQKQRVNIARTILHDPPVLFFDEPTAGLDVVASQSVMEFIEEARDAGKTIVFSTHIMSEVERLCDEIVVIHDGVAMGEGTVASLKAKTGQETLEKAFLSLVGFQPTYAKVPA</sequence>
<dbReference type="STRING" id="661478.OP10G_4389"/>
<keyword evidence="4 6" id="KW-0067">ATP-binding</keyword>
<dbReference type="eggNOG" id="COG4555">
    <property type="taxonomic scope" value="Bacteria"/>
</dbReference>
<dbReference type="InterPro" id="IPR050763">
    <property type="entry name" value="ABC_transporter_ATP-binding"/>
</dbReference>
<evidence type="ECO:0000256" key="4">
    <source>
        <dbReference type="ARBA" id="ARBA00022840"/>
    </source>
</evidence>
<dbReference type="AlphaFoldDB" id="A0A068NWL3"/>
<dbReference type="PANTHER" id="PTHR42711">
    <property type="entry name" value="ABC TRANSPORTER ATP-BINDING PROTEIN"/>
    <property type="match status" value="1"/>
</dbReference>
<proteinExistence type="inferred from homology"/>
<dbReference type="OrthoDB" id="6321334at2"/>
<keyword evidence="3" id="KW-0547">Nucleotide-binding</keyword>
<evidence type="ECO:0000313" key="7">
    <source>
        <dbReference type="Proteomes" id="UP000027982"/>
    </source>
</evidence>
<keyword evidence="2" id="KW-0813">Transport</keyword>
<dbReference type="Gene3D" id="3.40.50.300">
    <property type="entry name" value="P-loop containing nucleotide triphosphate hydrolases"/>
    <property type="match status" value="1"/>
</dbReference>
<dbReference type="KEGG" id="fgi:OP10G_4389"/>